<dbReference type="KEGG" id="msg:MSMEI_1643"/>
<gene>
    <name evidence="1" type="ordered locus">MSMEI_1643</name>
</gene>
<evidence type="ECO:0000313" key="2">
    <source>
        <dbReference type="Proteomes" id="UP000006158"/>
    </source>
</evidence>
<organism evidence="1 2">
    <name type="scientific">Mycolicibacterium smegmatis (strain ATCC 700084 / mc(2)155)</name>
    <name type="common">Mycobacterium smegmatis</name>
    <dbReference type="NCBI Taxonomy" id="246196"/>
    <lineage>
        <taxon>Bacteria</taxon>
        <taxon>Bacillati</taxon>
        <taxon>Actinomycetota</taxon>
        <taxon>Actinomycetes</taxon>
        <taxon>Mycobacteriales</taxon>
        <taxon>Mycobacteriaceae</taxon>
        <taxon>Mycolicibacterium</taxon>
    </lineage>
</organism>
<accession>I7F972</accession>
<dbReference type="EMBL" id="CP001663">
    <property type="protein sequence ID" value="AFP38115.1"/>
    <property type="molecule type" value="Genomic_DNA"/>
</dbReference>
<evidence type="ECO:0000313" key="1">
    <source>
        <dbReference type="EMBL" id="AFP38115.1"/>
    </source>
</evidence>
<reference evidence="1 2" key="2">
    <citation type="journal article" date="2009" name="Genome Res.">
        <title>Ortho-proteogenomics: multiple proteomes investigation through orthology and a new MS-based protocol.</title>
        <authorList>
            <person name="Gallien S."/>
            <person name="Perrodou E."/>
            <person name="Carapito C."/>
            <person name="Deshayes C."/>
            <person name="Reyrat J.M."/>
            <person name="Van Dorsselaer A."/>
            <person name="Poch O."/>
            <person name="Schaeffer C."/>
            <person name="Lecompte O."/>
        </authorList>
    </citation>
    <scope>NUCLEOTIDE SEQUENCE [LARGE SCALE GENOMIC DNA]</scope>
    <source>
        <strain evidence="2">ATCC 700084 / mc(2)155</strain>
    </source>
</reference>
<protein>
    <submittedName>
        <fullName evidence="1">Uncharacterized protein</fullName>
    </submittedName>
</protein>
<name>I7F972_MYCS2</name>
<reference evidence="1 2" key="1">
    <citation type="journal article" date="2007" name="Genome Biol.">
        <title>Interrupted coding sequences in Mycobacterium smegmatis: authentic mutations or sequencing errors?</title>
        <authorList>
            <person name="Deshayes C."/>
            <person name="Perrodou E."/>
            <person name="Gallien S."/>
            <person name="Euphrasie D."/>
            <person name="Schaeffer C."/>
            <person name="Van-Dorsselaer A."/>
            <person name="Poch O."/>
            <person name="Lecompte O."/>
            <person name="Reyrat J.M."/>
        </authorList>
    </citation>
    <scope>NUCLEOTIDE SEQUENCE [LARGE SCALE GENOMIC DNA]</scope>
    <source>
        <strain evidence="2">ATCC 700084 / mc(2)155</strain>
    </source>
</reference>
<sequence>MLFQHRRVRVVDVGHVFPPRIWAVRDVYTPSGVITTMNQAPSIWETLVTDVVVRKIRC</sequence>
<dbReference type="Proteomes" id="UP000006158">
    <property type="component" value="Chromosome"/>
</dbReference>
<proteinExistence type="predicted"/>
<dbReference type="AlphaFoldDB" id="I7F972"/>